<dbReference type="GO" id="GO:0008757">
    <property type="term" value="F:S-adenosylmethionine-dependent methyltransferase activity"/>
    <property type="evidence" value="ECO:0007669"/>
    <property type="project" value="TreeGrafter"/>
</dbReference>
<keyword evidence="2 4" id="KW-0808">Transferase</keyword>
<protein>
    <submittedName>
        <fullName evidence="4">O-methyltransferase family protein</fullName>
    </submittedName>
</protein>
<dbReference type="PANTHER" id="PTHR10509:SF14">
    <property type="entry name" value="CAFFEOYL-COA O-METHYLTRANSFERASE 3-RELATED"/>
    <property type="match status" value="1"/>
</dbReference>
<dbReference type="InterPro" id="IPR050362">
    <property type="entry name" value="Cation-dep_OMT"/>
</dbReference>
<dbReference type="InterPro" id="IPR002935">
    <property type="entry name" value="SAM_O-MeTrfase"/>
</dbReference>
<proteinExistence type="predicted"/>
<evidence type="ECO:0000256" key="2">
    <source>
        <dbReference type="ARBA" id="ARBA00022679"/>
    </source>
</evidence>
<dbReference type="PROSITE" id="PS51682">
    <property type="entry name" value="SAM_OMT_I"/>
    <property type="match status" value="1"/>
</dbReference>
<dbReference type="PANTHER" id="PTHR10509">
    <property type="entry name" value="O-METHYLTRANSFERASE-RELATED"/>
    <property type="match status" value="1"/>
</dbReference>
<dbReference type="SUPFAM" id="SSF53335">
    <property type="entry name" value="S-adenosyl-L-methionine-dependent methyltransferases"/>
    <property type="match status" value="1"/>
</dbReference>
<evidence type="ECO:0000313" key="4">
    <source>
        <dbReference type="EMBL" id="EQD76933.1"/>
    </source>
</evidence>
<organism evidence="4">
    <name type="scientific">mine drainage metagenome</name>
    <dbReference type="NCBI Taxonomy" id="410659"/>
    <lineage>
        <taxon>unclassified sequences</taxon>
        <taxon>metagenomes</taxon>
        <taxon>ecological metagenomes</taxon>
    </lineage>
</organism>
<dbReference type="GO" id="GO:0008171">
    <property type="term" value="F:O-methyltransferase activity"/>
    <property type="evidence" value="ECO:0007669"/>
    <property type="project" value="InterPro"/>
</dbReference>
<keyword evidence="3" id="KW-0949">S-adenosyl-L-methionine</keyword>
<comment type="caution">
    <text evidence="4">The sequence shown here is derived from an EMBL/GenBank/DDBJ whole genome shotgun (WGS) entry which is preliminary data.</text>
</comment>
<dbReference type="Gene3D" id="3.40.50.150">
    <property type="entry name" value="Vaccinia Virus protein VP39"/>
    <property type="match status" value="1"/>
</dbReference>
<dbReference type="Pfam" id="PF01596">
    <property type="entry name" value="Methyltransf_3"/>
    <property type="match status" value="1"/>
</dbReference>
<keyword evidence="1 4" id="KW-0489">Methyltransferase</keyword>
<dbReference type="InterPro" id="IPR029063">
    <property type="entry name" value="SAM-dependent_MTases_sf"/>
</dbReference>
<dbReference type="CDD" id="cd02440">
    <property type="entry name" value="AdoMet_MTases"/>
    <property type="match status" value="1"/>
</dbReference>
<sequence>MSNQTIAVDDRLYDYLIRASLREPVIFRRLREETALLPEHSMQIAPEEGQFLAFLVRLIDARRCLEVGVFTGYSSLWVVSALSGEGTLRALDVSETYTSVARRYWREAGVEDRIDLRLGPAREALLKMIQEGEGGSYDFAFIDADKVNYLHYYESTLELLRPGGVVAIDNVLWGGAVADPADREVDTVAIRKFNEHLHRDARIDLSLVSIGDGVTLARKRI</sequence>
<evidence type="ECO:0000256" key="3">
    <source>
        <dbReference type="ARBA" id="ARBA00022691"/>
    </source>
</evidence>
<name>T1C7N2_9ZZZZ</name>
<dbReference type="EMBL" id="AUZY01000933">
    <property type="protein sequence ID" value="EQD76933.1"/>
    <property type="molecule type" value="Genomic_DNA"/>
</dbReference>
<dbReference type="AlphaFoldDB" id="T1C7N2"/>
<accession>T1C7N2</accession>
<dbReference type="GO" id="GO:0032259">
    <property type="term" value="P:methylation"/>
    <property type="evidence" value="ECO:0007669"/>
    <property type="project" value="UniProtKB-KW"/>
</dbReference>
<reference evidence="4" key="1">
    <citation type="submission" date="2013-08" db="EMBL/GenBank/DDBJ databases">
        <authorList>
            <person name="Mendez C."/>
            <person name="Richter M."/>
            <person name="Ferrer M."/>
            <person name="Sanchez J."/>
        </authorList>
    </citation>
    <scope>NUCLEOTIDE SEQUENCE</scope>
</reference>
<evidence type="ECO:0000256" key="1">
    <source>
        <dbReference type="ARBA" id="ARBA00022603"/>
    </source>
</evidence>
<reference evidence="4" key="2">
    <citation type="journal article" date="2014" name="ISME J.">
        <title>Microbial stratification in low pH oxic and suboxic macroscopic growths along an acid mine drainage.</title>
        <authorList>
            <person name="Mendez-Garcia C."/>
            <person name="Mesa V."/>
            <person name="Sprenger R.R."/>
            <person name="Richter M."/>
            <person name="Diez M.S."/>
            <person name="Solano J."/>
            <person name="Bargiela R."/>
            <person name="Golyshina O.V."/>
            <person name="Manteca A."/>
            <person name="Ramos J.L."/>
            <person name="Gallego J.R."/>
            <person name="Llorente I."/>
            <person name="Martins Dos Santos V.A."/>
            <person name="Jensen O.N."/>
            <person name="Pelaez A.I."/>
            <person name="Sanchez J."/>
            <person name="Ferrer M."/>
        </authorList>
    </citation>
    <scope>NUCLEOTIDE SEQUENCE</scope>
</reference>
<gene>
    <name evidence="4" type="ORF">B1B_01353</name>
</gene>